<dbReference type="GO" id="GO:0000175">
    <property type="term" value="F:3'-5'-RNA exonuclease activity"/>
    <property type="evidence" value="ECO:0007669"/>
    <property type="project" value="TreeGrafter"/>
</dbReference>
<gene>
    <name evidence="2" type="ORF">VZ94_03740</name>
</gene>
<keyword evidence="3" id="KW-1185">Reference proteome</keyword>
<reference evidence="2 3" key="2">
    <citation type="journal article" date="2016" name="Microb. Ecol.">
        <title>Genome Characteristics of a Novel Type I Methanotroph (Sn10-6) Isolated from a Flooded Indian Rice Field.</title>
        <authorList>
            <person name="Rahalkar M.C."/>
            <person name="Pandit P.S."/>
            <person name="Dhakephalkar P.K."/>
            <person name="Pore S."/>
            <person name="Arora P."/>
            <person name="Kapse N."/>
        </authorList>
    </citation>
    <scope>NUCLEOTIDE SEQUENCE [LARGE SCALE GENOMIC DNA]</scope>
    <source>
        <strain evidence="2 3">Sn10-6</strain>
    </source>
</reference>
<dbReference type="AlphaFoldDB" id="A0A0F3ILI7"/>
<dbReference type="InterPro" id="IPR005135">
    <property type="entry name" value="Endo/exonuclease/phosphatase"/>
</dbReference>
<dbReference type="OrthoDB" id="9793162at2"/>
<organism evidence="2 3">
    <name type="scientific">Methylocucumis oryzae</name>
    <dbReference type="NCBI Taxonomy" id="1632867"/>
    <lineage>
        <taxon>Bacteria</taxon>
        <taxon>Pseudomonadati</taxon>
        <taxon>Pseudomonadota</taxon>
        <taxon>Gammaproteobacteria</taxon>
        <taxon>Methylococcales</taxon>
        <taxon>Methylococcaceae</taxon>
        <taxon>Methylocucumis</taxon>
    </lineage>
</organism>
<comment type="caution">
    <text evidence="2">The sequence shown here is derived from an EMBL/GenBank/DDBJ whole genome shotgun (WGS) entry which is preliminary data.</text>
</comment>
<name>A0A0F3ILI7_9GAMM</name>
<feature type="domain" description="Endonuclease/exonuclease/phosphatase" evidence="1">
    <location>
        <begin position="67"/>
        <end position="318"/>
    </location>
</feature>
<dbReference type="PANTHER" id="PTHR12121:SF36">
    <property type="entry name" value="ENDONUCLEASE_EXONUCLEASE_PHOSPHATASE DOMAIN-CONTAINING PROTEIN"/>
    <property type="match status" value="1"/>
</dbReference>
<dbReference type="InterPro" id="IPR036691">
    <property type="entry name" value="Endo/exonu/phosph_ase_sf"/>
</dbReference>
<dbReference type="PANTHER" id="PTHR12121">
    <property type="entry name" value="CARBON CATABOLITE REPRESSOR PROTEIN 4"/>
    <property type="match status" value="1"/>
</dbReference>
<evidence type="ECO:0000313" key="2">
    <source>
        <dbReference type="EMBL" id="KJV07600.1"/>
    </source>
</evidence>
<proteinExistence type="predicted"/>
<reference evidence="3" key="1">
    <citation type="submission" date="2015-03" db="EMBL/GenBank/DDBJ databases">
        <title>Draft genome sequence of a novel methanotroph (Sn10-6) isolated from flooded ricefield rhizosphere in India.</title>
        <authorList>
            <person name="Pandit P.S."/>
            <person name="Pore S.D."/>
            <person name="Arora P."/>
            <person name="Kapse N.G."/>
            <person name="Dhakephalkar P.K."/>
            <person name="Rahalkar M.C."/>
        </authorList>
    </citation>
    <scope>NUCLEOTIDE SEQUENCE [LARGE SCALE GENOMIC DNA]</scope>
    <source>
        <strain evidence="3">Sn10-6</strain>
    </source>
</reference>
<evidence type="ECO:0000259" key="1">
    <source>
        <dbReference type="Pfam" id="PF03372"/>
    </source>
</evidence>
<protein>
    <recommendedName>
        <fullName evidence="1">Endonuclease/exonuclease/phosphatase domain-containing protein</fullName>
    </recommendedName>
</protein>
<dbReference type="InterPro" id="IPR050410">
    <property type="entry name" value="CCR4/nocturin_mRNA_transcr"/>
</dbReference>
<accession>A0A0F3ILI7</accession>
<dbReference type="SUPFAM" id="SSF56219">
    <property type="entry name" value="DNase I-like"/>
    <property type="match status" value="1"/>
</dbReference>
<sequence>MSRWLKSFSITLFSIVAFATFISVNGVQYVFAYLGNEFANPLPDLSEFQITPERHFDECTSQPITVMTYNVEYGSQFIEDMAATFRHGDTGGALPWSTRAPEIRERIASYAPHLIGLQETHTNEDIHNIVSPNDYTLVSYHRGTFQYGDAALLFRKDKFNLLTSGQLWLGPQPDLPMSFGFKRLAMVRYANWALLKEKNSHFQFYLLIRTFDNASANKEPSADLFRERISALARGIPIIVTGDFNSTATTERYQKILGNEPQLLFNAFSLSHAVATMPELHPDQRIDHILAGGPCQISSDLWFIDTRPLANGQRMSDHDAIIARLQFKP</sequence>
<dbReference type="Proteomes" id="UP000033684">
    <property type="component" value="Unassembled WGS sequence"/>
</dbReference>
<dbReference type="EMBL" id="LAJX01000027">
    <property type="protein sequence ID" value="KJV07600.1"/>
    <property type="molecule type" value="Genomic_DNA"/>
</dbReference>
<dbReference type="Pfam" id="PF03372">
    <property type="entry name" value="Exo_endo_phos"/>
    <property type="match status" value="1"/>
</dbReference>
<dbReference type="RefSeq" id="WP_045778213.1">
    <property type="nucleotide sequence ID" value="NZ_LAJX01000027.1"/>
</dbReference>
<evidence type="ECO:0000313" key="3">
    <source>
        <dbReference type="Proteomes" id="UP000033684"/>
    </source>
</evidence>
<dbReference type="Gene3D" id="3.60.10.10">
    <property type="entry name" value="Endonuclease/exonuclease/phosphatase"/>
    <property type="match status" value="1"/>
</dbReference>